<evidence type="ECO:0000313" key="3">
    <source>
        <dbReference type="EMBL" id="VAW15387.1"/>
    </source>
</evidence>
<dbReference type="Pfam" id="PF02470">
    <property type="entry name" value="MlaD"/>
    <property type="match status" value="1"/>
</dbReference>
<keyword evidence="1" id="KW-1133">Transmembrane helix</keyword>
<dbReference type="InterPro" id="IPR030970">
    <property type="entry name" value="ABC_MlaD"/>
</dbReference>
<dbReference type="EMBL" id="UOEM01000084">
    <property type="protein sequence ID" value="VAW15387.1"/>
    <property type="molecule type" value="Genomic_DNA"/>
</dbReference>
<feature type="domain" description="Mce/MlaD" evidence="2">
    <location>
        <begin position="37"/>
        <end position="114"/>
    </location>
</feature>
<name>A0A3B0TPS3_9ZZZZ</name>
<accession>A0A3B0TPS3</accession>
<evidence type="ECO:0000259" key="2">
    <source>
        <dbReference type="Pfam" id="PF02470"/>
    </source>
</evidence>
<sequence length="148" mass="15086">MKNDVVETIVGAVVITLAVVFFIFAYKTAGIGTASGGYTINAVFGSVDGISVGTDVRISGVKVGSVTEQKLDPKTFQATLVLAIAPEIRLPEDSSAKITSEGLLGGNYVSVDPGGADTILAAGDTIEYTQGAIDLMSLIGQAVFGGNK</sequence>
<protein>
    <submittedName>
        <fullName evidence="3">Phospholipid ABC transporter substrate-binding protein MlaD</fullName>
    </submittedName>
</protein>
<keyword evidence="1" id="KW-0472">Membrane</keyword>
<proteinExistence type="predicted"/>
<dbReference type="PANTHER" id="PTHR33371">
    <property type="entry name" value="INTERMEMBRANE PHOSPHOLIPID TRANSPORT SYSTEM BINDING PROTEIN MLAD-RELATED"/>
    <property type="match status" value="1"/>
</dbReference>
<dbReference type="GO" id="GO:0015914">
    <property type="term" value="P:phospholipid transport"/>
    <property type="evidence" value="ECO:0007669"/>
    <property type="project" value="InterPro"/>
</dbReference>
<keyword evidence="1" id="KW-0812">Transmembrane</keyword>
<reference evidence="3" key="1">
    <citation type="submission" date="2018-06" db="EMBL/GenBank/DDBJ databases">
        <authorList>
            <person name="Zhirakovskaya E."/>
        </authorList>
    </citation>
    <scope>NUCLEOTIDE SEQUENCE</scope>
</reference>
<gene>
    <name evidence="3" type="ORF">MNBD_ALPHA09-533</name>
</gene>
<feature type="transmembrane region" description="Helical" evidence="1">
    <location>
        <begin position="6"/>
        <end position="26"/>
    </location>
</feature>
<evidence type="ECO:0000256" key="1">
    <source>
        <dbReference type="SAM" id="Phobius"/>
    </source>
</evidence>
<dbReference type="NCBIfam" id="TIGR04430">
    <property type="entry name" value="OM_asym_MlaD"/>
    <property type="match status" value="1"/>
</dbReference>
<dbReference type="PANTHER" id="PTHR33371:SF4">
    <property type="entry name" value="INTERMEMBRANE PHOSPHOLIPID TRANSPORT SYSTEM BINDING PROTEIN MLAD"/>
    <property type="match status" value="1"/>
</dbReference>
<dbReference type="AlphaFoldDB" id="A0A3B0TPS3"/>
<dbReference type="InterPro" id="IPR052336">
    <property type="entry name" value="MlaD_Phospholipid_Transporter"/>
</dbReference>
<dbReference type="InterPro" id="IPR003399">
    <property type="entry name" value="Mce/MlaD"/>
</dbReference>
<organism evidence="3">
    <name type="scientific">hydrothermal vent metagenome</name>
    <dbReference type="NCBI Taxonomy" id="652676"/>
    <lineage>
        <taxon>unclassified sequences</taxon>
        <taxon>metagenomes</taxon>
        <taxon>ecological metagenomes</taxon>
    </lineage>
</organism>